<proteinExistence type="predicted"/>
<sequence>MTLSILRNTQSTAATTSSTCIESVSASLRFVYICASFLYGHRPPASQCPGAGSDSPARCPQSPLILGTPGRSFDVRLELFVFDCATCAAAWKFSDDAVGRPSRTLARGKFNISNSRCEISYFALWSCTGNVGLSNIKKFFLSARKTPFSVRPLHNRSRTFFSWYPVFAKFHVSPL</sequence>
<evidence type="ECO:0000313" key="1">
    <source>
        <dbReference type="EMBL" id="OMJ23010.1"/>
    </source>
</evidence>
<comment type="caution">
    <text evidence="1">The sequence shown here is derived from an EMBL/GenBank/DDBJ whole genome shotgun (WGS) entry which is preliminary data.</text>
</comment>
<organism evidence="1 2">
    <name type="scientific">Smittium culicis</name>
    <dbReference type="NCBI Taxonomy" id="133412"/>
    <lineage>
        <taxon>Eukaryota</taxon>
        <taxon>Fungi</taxon>
        <taxon>Fungi incertae sedis</taxon>
        <taxon>Zoopagomycota</taxon>
        <taxon>Kickxellomycotina</taxon>
        <taxon>Harpellomycetes</taxon>
        <taxon>Harpellales</taxon>
        <taxon>Legeriomycetaceae</taxon>
        <taxon>Smittium</taxon>
    </lineage>
</organism>
<accession>A0A1R1Y815</accession>
<reference evidence="1 2" key="1">
    <citation type="submission" date="2017-01" db="EMBL/GenBank/DDBJ databases">
        <authorList>
            <person name="Mah S.A."/>
            <person name="Swanson W.J."/>
            <person name="Moy G.W."/>
            <person name="Vacquier V.D."/>
        </authorList>
    </citation>
    <scope>NUCLEOTIDE SEQUENCE [LARGE SCALE GENOMIC DNA]</scope>
    <source>
        <strain evidence="1 2">GSMNP</strain>
    </source>
</reference>
<keyword evidence="2" id="KW-1185">Reference proteome</keyword>
<evidence type="ECO:0000313" key="2">
    <source>
        <dbReference type="Proteomes" id="UP000187283"/>
    </source>
</evidence>
<dbReference type="AlphaFoldDB" id="A0A1R1Y815"/>
<gene>
    <name evidence="1" type="ORF">AYI70_g2524</name>
</gene>
<dbReference type="EMBL" id="LSSN01000627">
    <property type="protein sequence ID" value="OMJ23010.1"/>
    <property type="molecule type" value="Genomic_DNA"/>
</dbReference>
<protein>
    <submittedName>
        <fullName evidence="1">Uncharacterized protein</fullName>
    </submittedName>
</protein>
<dbReference type="Proteomes" id="UP000187283">
    <property type="component" value="Unassembled WGS sequence"/>
</dbReference>
<name>A0A1R1Y815_9FUNG</name>